<sequence length="73" mass="8843">MCPCFLPRNRGTSRWSACRWLSWTLRSHRARREACRCTASHRTGCGRIQRTVSRYPLRSGGQWLQWPYWFQRL</sequence>
<reference evidence="1" key="1">
    <citation type="submission" date="2023-03" db="EMBL/GenBank/DDBJ databases">
        <authorList>
            <person name="Steffen K."/>
            <person name="Cardenas P."/>
        </authorList>
    </citation>
    <scope>NUCLEOTIDE SEQUENCE</scope>
</reference>
<comment type="caution">
    <text evidence="1">The sequence shown here is derived from an EMBL/GenBank/DDBJ whole genome shotgun (WGS) entry which is preliminary data.</text>
</comment>
<dbReference type="EMBL" id="CASHTH010001087">
    <property type="protein sequence ID" value="CAI8011198.1"/>
    <property type="molecule type" value="Genomic_DNA"/>
</dbReference>
<dbReference type="AlphaFoldDB" id="A0AA35W7P4"/>
<evidence type="ECO:0000313" key="1">
    <source>
        <dbReference type="EMBL" id="CAI8011198.1"/>
    </source>
</evidence>
<name>A0AA35W7P4_GEOBA</name>
<proteinExistence type="predicted"/>
<organism evidence="1 2">
    <name type="scientific">Geodia barretti</name>
    <name type="common">Barrett's horny sponge</name>
    <dbReference type="NCBI Taxonomy" id="519541"/>
    <lineage>
        <taxon>Eukaryota</taxon>
        <taxon>Metazoa</taxon>
        <taxon>Porifera</taxon>
        <taxon>Demospongiae</taxon>
        <taxon>Heteroscleromorpha</taxon>
        <taxon>Tetractinellida</taxon>
        <taxon>Astrophorina</taxon>
        <taxon>Geodiidae</taxon>
        <taxon>Geodia</taxon>
    </lineage>
</organism>
<gene>
    <name evidence="1" type="ORF">GBAR_LOCUS7267</name>
</gene>
<protein>
    <submittedName>
        <fullName evidence="1">Uncharacterized protein</fullName>
    </submittedName>
</protein>
<keyword evidence="2" id="KW-1185">Reference proteome</keyword>
<dbReference type="Proteomes" id="UP001174909">
    <property type="component" value="Unassembled WGS sequence"/>
</dbReference>
<accession>A0AA35W7P4</accession>
<evidence type="ECO:0000313" key="2">
    <source>
        <dbReference type="Proteomes" id="UP001174909"/>
    </source>
</evidence>